<evidence type="ECO:0000313" key="3">
    <source>
        <dbReference type="EMBL" id="KAK2647510.1"/>
    </source>
</evidence>
<proteinExistence type="predicted"/>
<comment type="caution">
    <text evidence="3">The sequence shown here is derived from an EMBL/GenBank/DDBJ whole genome shotgun (WGS) entry which is preliminary data.</text>
</comment>
<protein>
    <submittedName>
        <fullName evidence="3">Uncharacterized protein</fullName>
    </submittedName>
</protein>
<feature type="transmembrane region" description="Helical" evidence="2">
    <location>
        <begin position="333"/>
        <end position="352"/>
    </location>
</feature>
<feature type="region of interest" description="Disordered" evidence="1">
    <location>
        <begin position="10"/>
        <end position="34"/>
    </location>
</feature>
<reference evidence="3" key="1">
    <citation type="journal article" date="2023" name="Plant J.">
        <title>Genome sequences and population genomics provide insights into the demographic history, inbreeding, and mutation load of two 'living fossil' tree species of Dipteronia.</title>
        <authorList>
            <person name="Feng Y."/>
            <person name="Comes H.P."/>
            <person name="Chen J."/>
            <person name="Zhu S."/>
            <person name="Lu R."/>
            <person name="Zhang X."/>
            <person name="Li P."/>
            <person name="Qiu J."/>
            <person name="Olsen K.M."/>
            <person name="Qiu Y."/>
        </authorList>
    </citation>
    <scope>NUCLEOTIDE SEQUENCE</scope>
    <source>
        <strain evidence="3">KIB01</strain>
    </source>
</reference>
<dbReference type="SUPFAM" id="SSF51197">
    <property type="entry name" value="Clavaminate synthase-like"/>
    <property type="match status" value="1"/>
</dbReference>
<dbReference type="Proteomes" id="UP001280121">
    <property type="component" value="Unassembled WGS sequence"/>
</dbReference>
<dbReference type="AlphaFoldDB" id="A0AAD9U3Z0"/>
<keyword evidence="2" id="KW-0812">Transmembrane</keyword>
<dbReference type="Gene3D" id="2.60.120.330">
    <property type="entry name" value="B-lactam Antibiotic, Isopenicillin N Synthase, Chain"/>
    <property type="match status" value="1"/>
</dbReference>
<dbReference type="EMBL" id="JANJYI010000005">
    <property type="protein sequence ID" value="KAK2647510.1"/>
    <property type="molecule type" value="Genomic_DNA"/>
</dbReference>
<keyword evidence="2" id="KW-0472">Membrane</keyword>
<evidence type="ECO:0000256" key="1">
    <source>
        <dbReference type="SAM" id="MobiDB-lite"/>
    </source>
</evidence>
<dbReference type="InterPro" id="IPR027443">
    <property type="entry name" value="IPNS-like_sf"/>
</dbReference>
<dbReference type="PANTHER" id="PTHR34945">
    <property type="entry name" value="2-OXOGLUTARATE (2OG) AND FE(II)-DEPENDENT OXYGENASE SUPERFAMILY PROTEIN"/>
    <property type="match status" value="1"/>
</dbReference>
<sequence length="357" mass="40788">MYAPPMAIVRTESRSNMPAPPPSPIPTGRGSRSAANQILSDYLEKSLDVPELAMPESPILPTGVRHQNHWIPDEIDLRSLVSREPESVNRLLESAREIGAFTIEVHGVSEEELRSLEKDAERVFRILEKRDMGHRLHVGAPKENKEEIVWVRSGNEIMDQARKYIGPELYKSFSEKMECVGSKLDDVAQQVRQVFMESLAGKQHEKRILEKHNVLSIHKHNHNVVDHKSGPIPEKNKIFPDQIFTLHLPTKQCRYCVQSEKGPIIFYAGPEVIIVTVGKQLEEWSLGEYKCVFGEMMSQPDLQASNFSIELKCPCPSSLNPRHSFIRRTHKKISIADQILIALIMAFLYHIFKFLWS</sequence>
<dbReference type="PANTHER" id="PTHR34945:SF4">
    <property type="entry name" value="2-OXOGLUTARATE (2OG) AND FE(II)-DEPENDENT OXYGENASE SUPERFAMILY PROTEIN"/>
    <property type="match status" value="1"/>
</dbReference>
<organism evidence="3 4">
    <name type="scientific">Dipteronia dyeriana</name>
    <dbReference type="NCBI Taxonomy" id="168575"/>
    <lineage>
        <taxon>Eukaryota</taxon>
        <taxon>Viridiplantae</taxon>
        <taxon>Streptophyta</taxon>
        <taxon>Embryophyta</taxon>
        <taxon>Tracheophyta</taxon>
        <taxon>Spermatophyta</taxon>
        <taxon>Magnoliopsida</taxon>
        <taxon>eudicotyledons</taxon>
        <taxon>Gunneridae</taxon>
        <taxon>Pentapetalae</taxon>
        <taxon>rosids</taxon>
        <taxon>malvids</taxon>
        <taxon>Sapindales</taxon>
        <taxon>Sapindaceae</taxon>
        <taxon>Hippocastanoideae</taxon>
        <taxon>Acereae</taxon>
        <taxon>Dipteronia</taxon>
    </lineage>
</organism>
<name>A0AAD9U3Z0_9ROSI</name>
<evidence type="ECO:0000256" key="2">
    <source>
        <dbReference type="SAM" id="Phobius"/>
    </source>
</evidence>
<accession>A0AAD9U3Z0</accession>
<keyword evidence="2" id="KW-1133">Transmembrane helix</keyword>
<evidence type="ECO:0000313" key="4">
    <source>
        <dbReference type="Proteomes" id="UP001280121"/>
    </source>
</evidence>
<gene>
    <name evidence="3" type="ORF">Ddye_014999</name>
</gene>
<keyword evidence="4" id="KW-1185">Reference proteome</keyword>